<dbReference type="RefSeq" id="WP_146985397.1">
    <property type="nucleotide sequence ID" value="NZ_VITY01000003.1"/>
</dbReference>
<reference evidence="3 4" key="1">
    <citation type="submission" date="2019-06" db="EMBL/GenBank/DDBJ databases">
        <title>Genomic Encyclopedia of Type Strains, Phase IV (KMG-V): Genome sequencing to study the core and pangenomes of soil and plant-associated prokaryotes.</title>
        <authorList>
            <person name="Whitman W."/>
        </authorList>
    </citation>
    <scope>NUCLEOTIDE SEQUENCE [LARGE SCALE GENOMIC DNA]</scope>
    <source>
        <strain evidence="3 4">BR 10355</strain>
    </source>
</reference>
<feature type="region of interest" description="Disordered" evidence="1">
    <location>
        <begin position="69"/>
        <end position="143"/>
    </location>
</feature>
<keyword evidence="2" id="KW-0472">Membrane</keyword>
<gene>
    <name evidence="3" type="ORF">FBZ93_1037</name>
</gene>
<comment type="caution">
    <text evidence="3">The sequence shown here is derived from an EMBL/GenBank/DDBJ whole genome shotgun (WGS) entry which is preliminary data.</text>
</comment>
<dbReference type="Proteomes" id="UP000321304">
    <property type="component" value="Unassembled WGS sequence"/>
</dbReference>
<accession>A0A560MBK4</accession>
<keyword evidence="4" id="KW-1185">Reference proteome</keyword>
<feature type="compositionally biased region" description="Low complexity" evidence="1">
    <location>
        <begin position="73"/>
        <end position="95"/>
    </location>
</feature>
<dbReference type="AlphaFoldDB" id="A0A560MBK4"/>
<keyword evidence="2" id="KW-0812">Transmembrane</keyword>
<proteinExistence type="predicted"/>
<dbReference type="EMBL" id="VITY01000003">
    <property type="protein sequence ID" value="TWC04998.1"/>
    <property type="molecule type" value="Genomic_DNA"/>
</dbReference>
<organism evidence="3 4">
    <name type="scientific">Bradyrhizobium macuxiense</name>
    <dbReference type="NCBI Taxonomy" id="1755647"/>
    <lineage>
        <taxon>Bacteria</taxon>
        <taxon>Pseudomonadati</taxon>
        <taxon>Pseudomonadota</taxon>
        <taxon>Alphaproteobacteria</taxon>
        <taxon>Hyphomicrobiales</taxon>
        <taxon>Nitrobacteraceae</taxon>
        <taxon>Bradyrhizobium</taxon>
    </lineage>
</organism>
<feature type="transmembrane region" description="Helical" evidence="2">
    <location>
        <begin position="47"/>
        <end position="65"/>
    </location>
</feature>
<dbReference type="OrthoDB" id="8141352at2"/>
<protein>
    <submittedName>
        <fullName evidence="3">Uncharacterized protein</fullName>
    </submittedName>
</protein>
<evidence type="ECO:0000313" key="4">
    <source>
        <dbReference type="Proteomes" id="UP000321304"/>
    </source>
</evidence>
<evidence type="ECO:0000313" key="3">
    <source>
        <dbReference type="EMBL" id="TWC04998.1"/>
    </source>
</evidence>
<evidence type="ECO:0000256" key="2">
    <source>
        <dbReference type="SAM" id="Phobius"/>
    </source>
</evidence>
<evidence type="ECO:0000256" key="1">
    <source>
        <dbReference type="SAM" id="MobiDB-lite"/>
    </source>
</evidence>
<name>A0A560MBK4_9BRAD</name>
<keyword evidence="2" id="KW-1133">Transmembrane helix</keyword>
<sequence length="143" mass="15018">MAYNPDDPYRANLTDDEIRRQARFNSLDNELQPDPELREGSASSTKIAMFAVAVAVVLGALFYGLNNTSVHEAGTTPSTQTAQQQPTNPAGAPPGMRDLTPKPNSQPGVTTGAAPAQPASPPSDMNKSDMNKPAAPPDGTSKQ</sequence>